<dbReference type="SUPFAM" id="SSF54654">
    <property type="entry name" value="CI-2 family of serine protease inhibitors"/>
    <property type="match status" value="1"/>
</dbReference>
<dbReference type="Gene3D" id="3.30.10.10">
    <property type="entry name" value="Trypsin Inhibitor V, subunit A"/>
    <property type="match status" value="1"/>
</dbReference>
<keyword evidence="3" id="KW-0722">Serine protease inhibitor</keyword>
<evidence type="ECO:0000256" key="1">
    <source>
        <dbReference type="ARBA" id="ARBA00008210"/>
    </source>
</evidence>
<gene>
    <name evidence="4" type="ORF">FEM48_Zijuj07G0109300</name>
</gene>
<accession>A0A978V482</accession>
<evidence type="ECO:0000313" key="4">
    <source>
        <dbReference type="EMBL" id="KAH7522165.1"/>
    </source>
</evidence>
<organism evidence="4 5">
    <name type="scientific">Ziziphus jujuba var. spinosa</name>
    <dbReference type="NCBI Taxonomy" id="714518"/>
    <lineage>
        <taxon>Eukaryota</taxon>
        <taxon>Viridiplantae</taxon>
        <taxon>Streptophyta</taxon>
        <taxon>Embryophyta</taxon>
        <taxon>Tracheophyta</taxon>
        <taxon>Spermatophyta</taxon>
        <taxon>Magnoliopsida</taxon>
        <taxon>eudicotyledons</taxon>
        <taxon>Gunneridae</taxon>
        <taxon>Pentapetalae</taxon>
        <taxon>rosids</taxon>
        <taxon>fabids</taxon>
        <taxon>Rosales</taxon>
        <taxon>Rhamnaceae</taxon>
        <taxon>Paliureae</taxon>
        <taxon>Ziziphus</taxon>
    </lineage>
</organism>
<dbReference type="Proteomes" id="UP000813462">
    <property type="component" value="Unassembled WGS sequence"/>
</dbReference>
<dbReference type="PANTHER" id="PTHR33091:SF94">
    <property type="entry name" value="PROTEASE INHIBITOR PROTEIN"/>
    <property type="match status" value="1"/>
</dbReference>
<name>A0A978V482_ZIZJJ</name>
<keyword evidence="2" id="KW-0646">Protease inhibitor</keyword>
<comment type="similarity">
    <text evidence="1">Belongs to the protease inhibitor I13 (potato type I serine protease inhibitor) family.</text>
</comment>
<evidence type="ECO:0000313" key="5">
    <source>
        <dbReference type="Proteomes" id="UP000813462"/>
    </source>
</evidence>
<dbReference type="PROSITE" id="PS00285">
    <property type="entry name" value="POTATO_INHIBITOR"/>
    <property type="match status" value="1"/>
</dbReference>
<proteinExistence type="inferred from homology"/>
<evidence type="ECO:0000256" key="3">
    <source>
        <dbReference type="ARBA" id="ARBA00022900"/>
    </source>
</evidence>
<protein>
    <recommendedName>
        <fullName evidence="6">Glu S.griseus protease inhibitor-like</fullName>
    </recommendedName>
</protein>
<comment type="caution">
    <text evidence="4">The sequence shown here is derived from an EMBL/GenBank/DDBJ whole genome shotgun (WGS) entry which is preliminary data.</text>
</comment>
<sequence length="70" mass="7834">MSTDCQGKIQWPELVGKEGKEAEQTIERENPLVNAIIVDEDTVVPANFRCDRVWVWVNASGIVIRVPIIG</sequence>
<evidence type="ECO:0008006" key="6">
    <source>
        <dbReference type="Google" id="ProtNLM"/>
    </source>
</evidence>
<evidence type="ECO:0000256" key="2">
    <source>
        <dbReference type="ARBA" id="ARBA00022690"/>
    </source>
</evidence>
<dbReference type="InterPro" id="IPR036354">
    <property type="entry name" value="Prot_inh_pot1_sf"/>
</dbReference>
<dbReference type="GO" id="GO:0009611">
    <property type="term" value="P:response to wounding"/>
    <property type="evidence" value="ECO:0007669"/>
    <property type="project" value="InterPro"/>
</dbReference>
<reference evidence="4" key="1">
    <citation type="journal article" date="2021" name="Front. Plant Sci.">
        <title>Chromosome-Scale Genome Assembly for Chinese Sour Jujube and Insights Into Its Genome Evolution and Domestication Signature.</title>
        <authorList>
            <person name="Shen L.-Y."/>
            <person name="Luo H."/>
            <person name="Wang X.-L."/>
            <person name="Wang X.-M."/>
            <person name="Qiu X.-J."/>
            <person name="Liu H."/>
            <person name="Zhou S.-S."/>
            <person name="Jia K.-H."/>
            <person name="Nie S."/>
            <person name="Bao Y.-T."/>
            <person name="Zhang R.-G."/>
            <person name="Yun Q.-Z."/>
            <person name="Chai Y.-H."/>
            <person name="Lu J.-Y."/>
            <person name="Li Y."/>
            <person name="Zhao S.-W."/>
            <person name="Mao J.-F."/>
            <person name="Jia S.-G."/>
            <person name="Mao Y.-M."/>
        </authorList>
    </citation>
    <scope>NUCLEOTIDE SEQUENCE</scope>
    <source>
        <strain evidence="4">AT0</strain>
        <tissue evidence="4">Leaf</tissue>
    </source>
</reference>
<dbReference type="AlphaFoldDB" id="A0A978V482"/>
<dbReference type="Pfam" id="PF00280">
    <property type="entry name" value="potato_inhibit"/>
    <property type="match status" value="1"/>
</dbReference>
<dbReference type="InterPro" id="IPR000864">
    <property type="entry name" value="Prot_inh_pot1"/>
</dbReference>
<dbReference type="PANTHER" id="PTHR33091">
    <property type="entry name" value="PROTEIN, PUTATIVE, EXPRESSED-RELATED"/>
    <property type="match status" value="1"/>
</dbReference>
<dbReference type="EMBL" id="JAEACU010000007">
    <property type="protein sequence ID" value="KAH7522165.1"/>
    <property type="molecule type" value="Genomic_DNA"/>
</dbReference>
<dbReference type="GO" id="GO:0004867">
    <property type="term" value="F:serine-type endopeptidase inhibitor activity"/>
    <property type="evidence" value="ECO:0007669"/>
    <property type="project" value="UniProtKB-KW"/>
</dbReference>